<dbReference type="KEGG" id="mcaa:R3L15_03760"/>
<protein>
    <recommendedName>
        <fullName evidence="4">Capsule polysaccharide biosynthesis protein</fullName>
    </recommendedName>
</protein>
<evidence type="ECO:0000313" key="3">
    <source>
        <dbReference type="Proteomes" id="UP001368318"/>
    </source>
</evidence>
<evidence type="ECO:0008006" key="4">
    <source>
        <dbReference type="Google" id="ProtNLM"/>
    </source>
</evidence>
<dbReference type="RefSeq" id="WP_338733319.1">
    <property type="nucleotide sequence ID" value="NZ_CP136924.1"/>
</dbReference>
<dbReference type="Pfam" id="PF05159">
    <property type="entry name" value="Capsule_synth"/>
    <property type="match status" value="1"/>
</dbReference>
<dbReference type="AlphaFoldDB" id="A0AAU6P0U6"/>
<reference evidence="1 3" key="1">
    <citation type="submission" date="2023-10" db="EMBL/GenBank/DDBJ databases">
        <title>Culture-based analysis of two novel bacteria associated with mangrove crab gills.</title>
        <authorList>
            <person name="Yang X."/>
            <person name="Garuglieri E."/>
            <person name="Van Goethem M.W."/>
            <person name="Fusi M."/>
            <person name="Marasco R."/>
            <person name="Daffonchio D.G."/>
        </authorList>
    </citation>
    <scope>NUCLEOTIDE SEQUENCE [LARGE SCALE GENOMIC DNA]</scope>
    <source>
        <strain evidence="2">UG2-1</strain>
        <strain evidence="1">UG2-2</strain>
        <strain evidence="3">UG2_2</strain>
    </source>
</reference>
<evidence type="ECO:0000313" key="2">
    <source>
        <dbReference type="EMBL" id="WXA13992.1"/>
    </source>
</evidence>
<evidence type="ECO:0000313" key="1">
    <source>
        <dbReference type="EMBL" id="WXA03585.1"/>
    </source>
</evidence>
<dbReference type="InterPro" id="IPR007833">
    <property type="entry name" value="Capsule_polysaccharide_synth"/>
</dbReference>
<keyword evidence="3" id="KW-1185">Reference proteome</keyword>
<dbReference type="SUPFAM" id="SSF53756">
    <property type="entry name" value="UDP-Glycosyltransferase/glycogen phosphorylase"/>
    <property type="match status" value="1"/>
</dbReference>
<gene>
    <name evidence="2" type="ORF">R3L15_03760</name>
    <name evidence="1" type="ORF">R3L16_03635</name>
</gene>
<dbReference type="EMBL" id="CP136925">
    <property type="protein sequence ID" value="WXA13992.1"/>
    <property type="molecule type" value="Genomic_DNA"/>
</dbReference>
<dbReference type="EMBL" id="CP136924">
    <property type="protein sequence ID" value="WXA03585.1"/>
    <property type="molecule type" value="Genomic_DNA"/>
</dbReference>
<name>A0AAU6P0U6_9FLAO</name>
<sequence>MKDLDKHAYDVVCNWYKAINFNPVHKGIDYSLIIRFYLWDKVGRALRIQHGIDYGEVEVYKKELNENNTYHYAPLHSKGNYKKPWFKLKKSIFIPYHVPHTTKLVNHILSQHKYTVLSKEITPLLDKKHVIARVAYHEDTKWGKEISDAVLEGLISMNVALLPEDKKLLKKQVLGCVAISCLAEEELKHYTPKALYVHSDNHPPYINYVLAAKALGIPTFTYQHGLDCEHYYYDDCFADYVAVWSAKRKEAYVKTSQFSPKKIHPIGNVFLDKIKRNNTDVNQDTLLFVTRPHSSQKCYAPSRHYKEGAMILKTILTFLEEHPNLQLIIKPHPRDYVQGYKNVIAMSNVSSRVTLLNDSLDKIIEQVSVVITEDTTAGIEAIRSFKPCVHAHFSKSNPVLPLVTYHAALPGFAPSELYKSLERSLVLSEEDFEVMMKGQIKFMESFMPFGSIENLYSFITNNIK</sequence>
<accession>A0AAU6P0U6</accession>
<organism evidence="1 3">
    <name type="scientific">Mangrovimonas cancribranchiae</name>
    <dbReference type="NCBI Taxonomy" id="3080055"/>
    <lineage>
        <taxon>Bacteria</taxon>
        <taxon>Pseudomonadati</taxon>
        <taxon>Bacteroidota</taxon>
        <taxon>Flavobacteriia</taxon>
        <taxon>Flavobacteriales</taxon>
        <taxon>Flavobacteriaceae</taxon>
        <taxon>Mangrovimonas</taxon>
    </lineage>
</organism>
<dbReference type="GO" id="GO:0015774">
    <property type="term" value="P:polysaccharide transport"/>
    <property type="evidence" value="ECO:0007669"/>
    <property type="project" value="InterPro"/>
</dbReference>
<dbReference type="GO" id="GO:0000271">
    <property type="term" value="P:polysaccharide biosynthetic process"/>
    <property type="evidence" value="ECO:0007669"/>
    <property type="project" value="InterPro"/>
</dbReference>
<dbReference type="Proteomes" id="UP001368318">
    <property type="component" value="Chromosome"/>
</dbReference>
<proteinExistence type="predicted"/>